<name>A0A222FFA9_9GAMM</name>
<dbReference type="Proteomes" id="UP000202440">
    <property type="component" value="Chromosome"/>
</dbReference>
<accession>A0A222FFA9</accession>
<organism evidence="1 2">
    <name type="scientific">Bacterioplanes sanyensis</name>
    <dbReference type="NCBI Taxonomy" id="1249553"/>
    <lineage>
        <taxon>Bacteria</taxon>
        <taxon>Pseudomonadati</taxon>
        <taxon>Pseudomonadota</taxon>
        <taxon>Gammaproteobacteria</taxon>
        <taxon>Oceanospirillales</taxon>
        <taxon>Oceanospirillaceae</taxon>
        <taxon>Bacterioplanes</taxon>
    </lineage>
</organism>
<protein>
    <recommendedName>
        <fullName evidence="3">HD-GYP domain-containing protein</fullName>
    </recommendedName>
</protein>
<evidence type="ECO:0000313" key="1">
    <source>
        <dbReference type="EMBL" id="ASP37439.1"/>
    </source>
</evidence>
<keyword evidence="2" id="KW-1185">Reference proteome</keyword>
<proteinExistence type="predicted"/>
<dbReference type="KEGG" id="bsan:CHH28_01535"/>
<reference evidence="1 2" key="1">
    <citation type="submission" date="2017-07" db="EMBL/GenBank/DDBJ databases">
        <title>Annotated genome sequence of Bacterioplanes sanyensis isolated from Red Sea.</title>
        <authorList>
            <person name="Rehman Z.U."/>
        </authorList>
    </citation>
    <scope>NUCLEOTIDE SEQUENCE [LARGE SCALE GENOMIC DNA]</scope>
    <source>
        <strain evidence="1 2">NV9</strain>
    </source>
</reference>
<dbReference type="AlphaFoldDB" id="A0A222FFA9"/>
<sequence>MLAVADVFEALTASDRPYKEGKTLSQTLNILSFMVKDQHLDRDAFELLLSSGLYLRYAQKYLKPEQIDDINIDDYLTSTRPKAQRTAESSQQSAKA</sequence>
<evidence type="ECO:0008006" key="3">
    <source>
        <dbReference type="Google" id="ProtNLM"/>
    </source>
</evidence>
<dbReference type="EMBL" id="CP022530">
    <property type="protein sequence ID" value="ASP37439.1"/>
    <property type="molecule type" value="Genomic_DNA"/>
</dbReference>
<dbReference type="Pfam" id="PF13487">
    <property type="entry name" value="HD_5"/>
    <property type="match status" value="1"/>
</dbReference>
<evidence type="ECO:0000313" key="2">
    <source>
        <dbReference type="Proteomes" id="UP000202440"/>
    </source>
</evidence>
<dbReference type="Gene3D" id="1.10.3210.10">
    <property type="entry name" value="Hypothetical protein af1432"/>
    <property type="match status" value="1"/>
</dbReference>
<gene>
    <name evidence="1" type="ORF">CHH28_01535</name>
</gene>
<dbReference type="OrthoDB" id="9764808at2"/>